<gene>
    <name evidence="3" type="ORF">FBR43_04150</name>
</gene>
<keyword evidence="1" id="KW-0812">Transmembrane</keyword>
<sequence length="62" mass="6822">MRVALILLALSAPAHAAHTGIVRRNGYGWSDVAIFVIVAGGLLLAQAAMRRRARRAERERRD</sequence>
<dbReference type="EMBL" id="SWKR01000002">
    <property type="protein sequence ID" value="TKD50036.1"/>
    <property type="molecule type" value="Genomic_DNA"/>
</dbReference>
<evidence type="ECO:0000313" key="3">
    <source>
        <dbReference type="EMBL" id="TKD50036.1"/>
    </source>
</evidence>
<keyword evidence="1" id="KW-1133">Transmembrane helix</keyword>
<evidence type="ECO:0000256" key="1">
    <source>
        <dbReference type="SAM" id="Phobius"/>
    </source>
</evidence>
<reference evidence="3 4" key="1">
    <citation type="submission" date="2019-04" db="EMBL/GenBank/DDBJ databases">
        <authorList>
            <person name="Yang Y."/>
            <person name="Wei D."/>
        </authorList>
    </citation>
    <scope>NUCLEOTIDE SEQUENCE [LARGE SCALE GENOMIC DNA]</scope>
    <source>
        <strain evidence="3 4">L-1-4w-11</strain>
    </source>
</reference>
<name>A0A4U1L216_9SPHN</name>
<dbReference type="AlphaFoldDB" id="A0A4U1L216"/>
<feature type="signal peptide" evidence="2">
    <location>
        <begin position="1"/>
        <end position="16"/>
    </location>
</feature>
<evidence type="ECO:0000313" key="4">
    <source>
        <dbReference type="Proteomes" id="UP000309138"/>
    </source>
</evidence>
<feature type="transmembrane region" description="Helical" evidence="1">
    <location>
        <begin position="26"/>
        <end position="45"/>
    </location>
</feature>
<comment type="caution">
    <text evidence="3">The sequence shown here is derived from an EMBL/GenBank/DDBJ whole genome shotgun (WGS) entry which is preliminary data.</text>
</comment>
<evidence type="ECO:0008006" key="5">
    <source>
        <dbReference type="Google" id="ProtNLM"/>
    </source>
</evidence>
<organism evidence="3 4">
    <name type="scientific">Sphingomonas baiyangensis</name>
    <dbReference type="NCBI Taxonomy" id="2572576"/>
    <lineage>
        <taxon>Bacteria</taxon>
        <taxon>Pseudomonadati</taxon>
        <taxon>Pseudomonadota</taxon>
        <taxon>Alphaproteobacteria</taxon>
        <taxon>Sphingomonadales</taxon>
        <taxon>Sphingomonadaceae</taxon>
        <taxon>Sphingomonas</taxon>
    </lineage>
</organism>
<keyword evidence="2" id="KW-0732">Signal</keyword>
<proteinExistence type="predicted"/>
<protein>
    <recommendedName>
        <fullName evidence="5">LPXTG cell wall anchor domain-containing protein</fullName>
    </recommendedName>
</protein>
<dbReference type="Proteomes" id="UP000309138">
    <property type="component" value="Unassembled WGS sequence"/>
</dbReference>
<keyword evidence="1" id="KW-0472">Membrane</keyword>
<feature type="chain" id="PRO_5020247861" description="LPXTG cell wall anchor domain-containing protein" evidence="2">
    <location>
        <begin position="17"/>
        <end position="62"/>
    </location>
</feature>
<accession>A0A4U1L216</accession>
<evidence type="ECO:0000256" key="2">
    <source>
        <dbReference type="SAM" id="SignalP"/>
    </source>
</evidence>
<dbReference type="RefSeq" id="WP_136941978.1">
    <property type="nucleotide sequence ID" value="NZ_SWKR01000002.1"/>
</dbReference>
<keyword evidence="4" id="KW-1185">Reference proteome</keyword>